<protein>
    <submittedName>
        <fullName evidence="1">Uncharacterized protein</fullName>
    </submittedName>
</protein>
<name>A0A640UVF0_9ACTN</name>
<sequence length="120" mass="13470">MSCFFRIDDRDVWNPSNLVANAFIGQALALSKLLDQKTGIGPIVDDECEINKGDFLQFTTILIHRHRDTANPALRILLEGVASICLVLLERSETRIISVRDMEAFGKERISELARNMPLG</sequence>
<dbReference type="EMBL" id="BLIR01000001">
    <property type="protein sequence ID" value="GFE39354.1"/>
    <property type="molecule type" value="Genomic_DNA"/>
</dbReference>
<organism evidence="1 2">
    <name type="scientific">Streptomyces tubercidicus</name>
    <dbReference type="NCBI Taxonomy" id="47759"/>
    <lineage>
        <taxon>Bacteria</taxon>
        <taxon>Bacillati</taxon>
        <taxon>Actinomycetota</taxon>
        <taxon>Actinomycetes</taxon>
        <taxon>Kitasatosporales</taxon>
        <taxon>Streptomycetaceae</taxon>
        <taxon>Streptomyces</taxon>
    </lineage>
</organism>
<accession>A0A640UVF0</accession>
<dbReference type="AlphaFoldDB" id="A0A640UVF0"/>
<gene>
    <name evidence="1" type="ORF">Stube_40270</name>
</gene>
<proteinExistence type="predicted"/>
<evidence type="ECO:0000313" key="2">
    <source>
        <dbReference type="Proteomes" id="UP000431826"/>
    </source>
</evidence>
<reference evidence="1 2" key="1">
    <citation type="submission" date="2019-12" db="EMBL/GenBank/DDBJ databases">
        <title>Whole genome shotgun sequence of Streptomyces tubercidicus NBRC 13090.</title>
        <authorList>
            <person name="Ichikawa N."/>
            <person name="Kimura A."/>
            <person name="Kitahashi Y."/>
            <person name="Komaki H."/>
            <person name="Tamura T."/>
        </authorList>
    </citation>
    <scope>NUCLEOTIDE SEQUENCE [LARGE SCALE GENOMIC DNA]</scope>
    <source>
        <strain evidence="1 2">NBRC 13090</strain>
    </source>
</reference>
<dbReference type="Pfam" id="PF19564">
    <property type="entry name" value="DUF6086"/>
    <property type="match status" value="1"/>
</dbReference>
<dbReference type="GeneID" id="99012035"/>
<dbReference type="Proteomes" id="UP000431826">
    <property type="component" value="Unassembled WGS sequence"/>
</dbReference>
<comment type="caution">
    <text evidence="1">The sequence shown here is derived from an EMBL/GenBank/DDBJ whole genome shotgun (WGS) entry which is preliminary data.</text>
</comment>
<evidence type="ECO:0000313" key="1">
    <source>
        <dbReference type="EMBL" id="GFE39354.1"/>
    </source>
</evidence>
<dbReference type="InterPro" id="IPR045732">
    <property type="entry name" value="DUF6086"/>
</dbReference>
<dbReference type="RefSeq" id="WP_371873636.1">
    <property type="nucleotide sequence ID" value="NZ_BLIR01000001.1"/>
</dbReference>
<keyword evidence="2" id="KW-1185">Reference proteome</keyword>